<evidence type="ECO:0000313" key="3">
    <source>
        <dbReference type="EMBL" id="OEU13678.1"/>
    </source>
</evidence>
<accession>A0A1E7F655</accession>
<keyword evidence="4" id="KW-1185">Reference proteome</keyword>
<gene>
    <name evidence="3" type="ORF">FRACYDRAFT_269905</name>
</gene>
<evidence type="ECO:0000313" key="4">
    <source>
        <dbReference type="Proteomes" id="UP000095751"/>
    </source>
</evidence>
<feature type="region of interest" description="Disordered" evidence="1">
    <location>
        <begin position="46"/>
        <end position="70"/>
    </location>
</feature>
<protein>
    <recommendedName>
        <fullName evidence="2">Large ribosomal subunit protein mL46 N-terminal domain-containing protein</fullName>
    </recommendedName>
</protein>
<evidence type="ECO:0000259" key="2">
    <source>
        <dbReference type="Pfam" id="PF11788"/>
    </source>
</evidence>
<reference evidence="3 4" key="1">
    <citation type="submission" date="2016-09" db="EMBL/GenBank/DDBJ databases">
        <title>Extensive genetic diversity and differential bi-allelic expression allows diatom success in the polar Southern Ocean.</title>
        <authorList>
            <consortium name="DOE Joint Genome Institute"/>
            <person name="Mock T."/>
            <person name="Otillar R.P."/>
            <person name="Strauss J."/>
            <person name="Dupont C."/>
            <person name="Frickenhaus S."/>
            <person name="Maumus F."/>
            <person name="Mcmullan M."/>
            <person name="Sanges R."/>
            <person name="Schmutz J."/>
            <person name="Toseland A."/>
            <person name="Valas R."/>
            <person name="Veluchamy A."/>
            <person name="Ward B.J."/>
            <person name="Allen A."/>
            <person name="Barry K."/>
            <person name="Falciatore A."/>
            <person name="Ferrante M."/>
            <person name="Fortunato A.E."/>
            <person name="Gloeckner G."/>
            <person name="Gruber A."/>
            <person name="Hipkin R."/>
            <person name="Janech M."/>
            <person name="Kroth P."/>
            <person name="Leese F."/>
            <person name="Lindquist E."/>
            <person name="Lyon B.R."/>
            <person name="Martin J."/>
            <person name="Mayer C."/>
            <person name="Parker M."/>
            <person name="Quesneville H."/>
            <person name="Raymond J."/>
            <person name="Uhlig C."/>
            <person name="Valentin K.U."/>
            <person name="Worden A.Z."/>
            <person name="Armbrust E.V."/>
            <person name="Bowler C."/>
            <person name="Green B."/>
            <person name="Moulton V."/>
            <person name="Van Oosterhout C."/>
            <person name="Grigoriev I."/>
        </authorList>
    </citation>
    <scope>NUCLEOTIDE SEQUENCE [LARGE SCALE GENOMIC DNA]</scope>
    <source>
        <strain evidence="3 4">CCMP1102</strain>
    </source>
</reference>
<dbReference type="Pfam" id="PF11788">
    <property type="entry name" value="MRP-L46"/>
    <property type="match status" value="1"/>
</dbReference>
<feature type="domain" description="Large ribosomal subunit protein mL46 N-terminal" evidence="2">
    <location>
        <begin position="143"/>
        <end position="176"/>
    </location>
</feature>
<evidence type="ECO:0000256" key="1">
    <source>
        <dbReference type="SAM" id="MobiDB-lite"/>
    </source>
</evidence>
<dbReference type="InParanoid" id="A0A1E7F655"/>
<sequence length="207" mass="23474">MMTTTMTGAAARNIAKRIVQRTYISSTTTSGRQLSPCFVVAANGPSSQQRGFATNPNKKKKNAAGGNTEDLSPSLSYFERKVIAKQQRVEAYQDKLERASRIKSRRDNSPKDVLKNDFRSFWDGRRAYEEILDRRARQAGMDWTIQVATIVERLPIVMSDKEEFEREFEDLQAYLSAHRGKEYPKEYTGTDGDGRAEAYTDEELIGA</sequence>
<dbReference type="OrthoDB" id="414075at2759"/>
<organism evidence="3 4">
    <name type="scientific">Fragilariopsis cylindrus CCMP1102</name>
    <dbReference type="NCBI Taxonomy" id="635003"/>
    <lineage>
        <taxon>Eukaryota</taxon>
        <taxon>Sar</taxon>
        <taxon>Stramenopiles</taxon>
        <taxon>Ochrophyta</taxon>
        <taxon>Bacillariophyta</taxon>
        <taxon>Bacillariophyceae</taxon>
        <taxon>Bacillariophycidae</taxon>
        <taxon>Bacillariales</taxon>
        <taxon>Bacillariaceae</taxon>
        <taxon>Fragilariopsis</taxon>
    </lineage>
</organism>
<dbReference type="Proteomes" id="UP000095751">
    <property type="component" value="Unassembled WGS sequence"/>
</dbReference>
<dbReference type="InterPro" id="IPR021757">
    <property type="entry name" value="Ribosomal_mL46_N"/>
</dbReference>
<name>A0A1E7F655_9STRA</name>
<feature type="region of interest" description="Disordered" evidence="1">
    <location>
        <begin position="183"/>
        <end position="207"/>
    </location>
</feature>
<dbReference type="AlphaFoldDB" id="A0A1E7F655"/>
<dbReference type="EMBL" id="KV784361">
    <property type="protein sequence ID" value="OEU13678.1"/>
    <property type="molecule type" value="Genomic_DNA"/>
</dbReference>
<proteinExistence type="predicted"/>
<dbReference type="KEGG" id="fcy:FRACYDRAFT_269905"/>